<reference evidence="1 2" key="1">
    <citation type="submission" date="2022-10" db="EMBL/GenBank/DDBJ databases">
        <title>Chitinophaga nivalis PC15 sp. nov., isolated from Pyeongchang county, South Korea.</title>
        <authorList>
            <person name="Trinh H.N."/>
        </authorList>
    </citation>
    <scope>NUCLEOTIDE SEQUENCE [LARGE SCALE GENOMIC DNA]</scope>
    <source>
        <strain evidence="1 2">PC14</strain>
    </source>
</reference>
<protein>
    <submittedName>
        <fullName evidence="1">DUF1838 domain-containing protein</fullName>
    </submittedName>
</protein>
<gene>
    <name evidence="1" type="ORF">OL497_13715</name>
</gene>
<evidence type="ECO:0000313" key="1">
    <source>
        <dbReference type="EMBL" id="MCW3484961.1"/>
    </source>
</evidence>
<organism evidence="1 2">
    <name type="scientific">Chitinophaga nivalis</name>
    <dbReference type="NCBI Taxonomy" id="2991709"/>
    <lineage>
        <taxon>Bacteria</taxon>
        <taxon>Pseudomonadati</taxon>
        <taxon>Bacteroidota</taxon>
        <taxon>Chitinophagia</taxon>
        <taxon>Chitinophagales</taxon>
        <taxon>Chitinophagaceae</taxon>
        <taxon>Chitinophaga</taxon>
    </lineage>
</organism>
<accession>A0ABT3ILX6</accession>
<dbReference type="Proteomes" id="UP001207742">
    <property type="component" value="Unassembled WGS sequence"/>
</dbReference>
<sequence>MEIQAQDAMYADRNEKWEARKARHAKKISLKALKGETVNEATRQRFEADFQPATDVVWQRTAHFDEVAFTNGEGKKLKAYYDGDGQLVGTTRAASFSELPPAAQQEIARHHTDYANAPVIFFDDNETNDTDMILYGAQFDDADNYFVELKDKRGRPIVLQVNKQGEVAFFANIPQAR</sequence>
<dbReference type="SUPFAM" id="SSF160574">
    <property type="entry name" value="BT0923-like"/>
    <property type="match status" value="1"/>
</dbReference>
<proteinExistence type="predicted"/>
<comment type="caution">
    <text evidence="1">The sequence shown here is derived from an EMBL/GenBank/DDBJ whole genome shotgun (WGS) entry which is preliminary data.</text>
</comment>
<keyword evidence="2" id="KW-1185">Reference proteome</keyword>
<dbReference type="RefSeq" id="WP_264730910.1">
    <property type="nucleotide sequence ID" value="NZ_JAPDNR010000001.1"/>
</dbReference>
<dbReference type="Gene3D" id="3.10.450.360">
    <property type="match status" value="1"/>
</dbReference>
<dbReference type="EMBL" id="JAPDNS010000001">
    <property type="protein sequence ID" value="MCW3484961.1"/>
    <property type="molecule type" value="Genomic_DNA"/>
</dbReference>
<name>A0ABT3ILX6_9BACT</name>
<evidence type="ECO:0000313" key="2">
    <source>
        <dbReference type="Proteomes" id="UP001207742"/>
    </source>
</evidence>